<dbReference type="Proteomes" id="UP000321617">
    <property type="component" value="Unassembled WGS sequence"/>
</dbReference>
<comment type="caution">
    <text evidence="1">The sequence shown here is derived from an EMBL/GenBank/DDBJ whole genome shotgun (WGS) entry which is preliminary data.</text>
</comment>
<keyword evidence="2" id="KW-1185">Reference proteome</keyword>
<organism evidence="1 2">
    <name type="scientific">Stackebrandtia albiflava</name>
    <dbReference type="NCBI Taxonomy" id="406432"/>
    <lineage>
        <taxon>Bacteria</taxon>
        <taxon>Bacillati</taxon>
        <taxon>Actinomycetota</taxon>
        <taxon>Actinomycetes</taxon>
        <taxon>Glycomycetales</taxon>
        <taxon>Glycomycetaceae</taxon>
        <taxon>Stackebrandtia</taxon>
    </lineage>
</organism>
<sequence>MRRLQRVLEDFVHDLDPHVDVPMEAAFALADGLDSPALAELAGLTAADRVEIRELIPAVAEQLGLEIPSLRELVARRAREAAAAYLAGERDFAAALSDILDHFARYRDEGVGYRCCDGMLALQLWRDVPEYGDGFGSPEAAERAFRERAVAMTDGCPACPGRSPRG</sequence>
<evidence type="ECO:0000313" key="1">
    <source>
        <dbReference type="EMBL" id="TWJ11979.1"/>
    </source>
</evidence>
<gene>
    <name evidence="1" type="ORF">LX16_2722</name>
</gene>
<protein>
    <submittedName>
        <fullName evidence="1">Uncharacterized protein</fullName>
    </submittedName>
</protein>
<dbReference type="AlphaFoldDB" id="A0A562V257"/>
<dbReference type="RefSeq" id="WP_147138732.1">
    <property type="nucleotide sequence ID" value="NZ_BAABIJ010000002.1"/>
</dbReference>
<reference evidence="1 2" key="1">
    <citation type="journal article" date="2013" name="Stand. Genomic Sci.">
        <title>Genomic Encyclopedia of Type Strains, Phase I: The one thousand microbial genomes (KMG-I) project.</title>
        <authorList>
            <person name="Kyrpides N.C."/>
            <person name="Woyke T."/>
            <person name="Eisen J.A."/>
            <person name="Garrity G."/>
            <person name="Lilburn T.G."/>
            <person name="Beck B.J."/>
            <person name="Whitman W.B."/>
            <person name="Hugenholtz P."/>
            <person name="Klenk H.P."/>
        </authorList>
    </citation>
    <scope>NUCLEOTIDE SEQUENCE [LARGE SCALE GENOMIC DNA]</scope>
    <source>
        <strain evidence="1 2">DSM 45044</strain>
    </source>
</reference>
<proteinExistence type="predicted"/>
<accession>A0A562V257</accession>
<dbReference type="EMBL" id="VLLL01000006">
    <property type="protein sequence ID" value="TWJ11979.1"/>
    <property type="molecule type" value="Genomic_DNA"/>
</dbReference>
<dbReference type="OrthoDB" id="5190020at2"/>
<name>A0A562V257_9ACTN</name>
<evidence type="ECO:0000313" key="2">
    <source>
        <dbReference type="Proteomes" id="UP000321617"/>
    </source>
</evidence>